<dbReference type="Proteomes" id="UP000663088">
    <property type="component" value="Chromosome"/>
</dbReference>
<proteinExistence type="predicted"/>
<accession>A0ABX7PTW3</accession>
<keyword evidence="2" id="KW-1185">Reference proteome</keyword>
<gene>
    <name evidence="1" type="ORF">EM20IM_06230</name>
</gene>
<sequence>MKRLDNGTLNSLADFICSAKYSGSRSIQDICYFFSSAGLHCPESRPPGISWDRDSLKDWIYKKLLKFAESPENIKKIILRLADPRGYGGDSKKVEEVVTKLNKILAVEGYEIKLDGIKPQLIEIEPRLIQDPEKPLAQLDPPDFTPLTNDQLLRKILHERWIEVRKCVDSGAYVAALVMMGRLLEGVLLAVAEANPEEANCSSTSPRERKGQPKAFCDWTLNDLINMAHKRGWIQRDVNDFSHLLREYRNIVHPKKQHEMEMWPNKDTCKICWEVVQAAVNDLVEWQKKNRS</sequence>
<evidence type="ECO:0000313" key="2">
    <source>
        <dbReference type="Proteomes" id="UP000663088"/>
    </source>
</evidence>
<protein>
    <submittedName>
        <fullName evidence="1">Uncharacterized protein</fullName>
    </submittedName>
</protein>
<dbReference type="EMBL" id="CP065956">
    <property type="protein sequence ID" value="QSR86108.1"/>
    <property type="molecule type" value="Genomic_DNA"/>
</dbReference>
<organism evidence="1 2">
    <name type="scientific">Candidatus Methylacidiphilum infernorum</name>
    <dbReference type="NCBI Taxonomy" id="511746"/>
    <lineage>
        <taxon>Bacteria</taxon>
        <taxon>Pseudomonadati</taxon>
        <taxon>Verrucomicrobiota</taxon>
        <taxon>Methylacidiphilae</taxon>
        <taxon>Methylacidiphilales</taxon>
        <taxon>Methylacidiphilaceae</taxon>
        <taxon>Methylacidiphilum (ex Ratnadevi et al. 2023)</taxon>
    </lineage>
</organism>
<reference evidence="1 2" key="1">
    <citation type="submission" date="2020-12" db="EMBL/GenBank/DDBJ databases">
        <authorList>
            <person name="Awala S.I."/>
            <person name="Gwak J.-H."/>
            <person name="Kim S.-J."/>
            <person name="Rhee S.-K."/>
        </authorList>
    </citation>
    <scope>NUCLEOTIDE SEQUENCE [LARGE SCALE GENOMIC DNA]</scope>
    <source>
        <strain evidence="1 2">IT5</strain>
    </source>
</reference>
<dbReference type="RefSeq" id="WP_206844392.1">
    <property type="nucleotide sequence ID" value="NZ_CP065956.1"/>
</dbReference>
<evidence type="ECO:0000313" key="1">
    <source>
        <dbReference type="EMBL" id="QSR86108.1"/>
    </source>
</evidence>
<name>A0ABX7PTW3_9BACT</name>